<protein>
    <recommendedName>
        <fullName evidence="2">Pyridoxal phosphate homeostasis protein</fullName>
        <shortName evidence="2">PLP homeostasis protein</shortName>
    </recommendedName>
</protein>
<gene>
    <name evidence="5" type="ORF">P9271_10030</name>
</gene>
<proteinExistence type="inferred from homology"/>
<keyword evidence="1 2" id="KW-0663">Pyridoxal phosphate</keyword>
<comment type="function">
    <text evidence="2">Pyridoxal 5'-phosphate (PLP)-binding protein, which is involved in PLP homeostasis.</text>
</comment>
<dbReference type="NCBIfam" id="TIGR00044">
    <property type="entry name" value="YggS family pyridoxal phosphate-dependent enzyme"/>
    <property type="match status" value="1"/>
</dbReference>
<dbReference type="PANTHER" id="PTHR10146:SF14">
    <property type="entry name" value="PYRIDOXAL PHOSPHATE HOMEOSTASIS PROTEIN"/>
    <property type="match status" value="1"/>
</dbReference>
<dbReference type="Gene3D" id="3.20.20.10">
    <property type="entry name" value="Alanine racemase"/>
    <property type="match status" value="1"/>
</dbReference>
<sequence length="230" mass="25862">MTVNVGENAEKIRTEIEEICGKINRDPNEIKIVAVTKYVSIDRAKAAIDAGITHLGENREEGLSEKFAAIENDVTWHFIGSLQTRKVKNIIDKVEYIHSLDRLSLAEEINKRADKTMKCFVQVNVSGEESKQGLTPDEVIGFIEQLQKFEYIQIEGLMTMAPYTSDEAIIRNCFRDLKQLQLNVQALQLSYAPCKELSMGMSNDYKIAIEEGATFIRIGSSLVGNEVRGE</sequence>
<dbReference type="Pfam" id="PF01168">
    <property type="entry name" value="Ala_racemase_N"/>
    <property type="match status" value="1"/>
</dbReference>
<dbReference type="InterPro" id="IPR001608">
    <property type="entry name" value="Ala_racemase_N"/>
</dbReference>
<feature type="modified residue" description="N6-(pyridoxal phosphate)lysine" evidence="2">
    <location>
        <position position="37"/>
    </location>
</feature>
<evidence type="ECO:0000313" key="5">
    <source>
        <dbReference type="EMBL" id="MED4401652.1"/>
    </source>
</evidence>
<dbReference type="CDD" id="cd00635">
    <property type="entry name" value="PLPDE_III_YBL036c_like"/>
    <property type="match status" value="1"/>
</dbReference>
<dbReference type="RefSeq" id="WP_066227867.1">
    <property type="nucleotide sequence ID" value="NZ_JARTFQ010000006.1"/>
</dbReference>
<evidence type="ECO:0000259" key="4">
    <source>
        <dbReference type="Pfam" id="PF01168"/>
    </source>
</evidence>
<accession>A0ABU6NWZ8</accession>
<keyword evidence="6" id="KW-1185">Reference proteome</keyword>
<name>A0ABU6NWZ8_9BACI</name>
<dbReference type="GeneID" id="301140631"/>
<evidence type="ECO:0000256" key="3">
    <source>
        <dbReference type="RuleBase" id="RU004514"/>
    </source>
</evidence>
<evidence type="ECO:0000256" key="1">
    <source>
        <dbReference type="ARBA" id="ARBA00022898"/>
    </source>
</evidence>
<dbReference type="HAMAP" id="MF_02087">
    <property type="entry name" value="PLP_homeostasis"/>
    <property type="match status" value="1"/>
</dbReference>
<feature type="domain" description="Alanine racemase N-terminal" evidence="4">
    <location>
        <begin position="30"/>
        <end position="224"/>
    </location>
</feature>
<dbReference type="EMBL" id="JARTFS010000006">
    <property type="protein sequence ID" value="MED4401652.1"/>
    <property type="molecule type" value="Genomic_DNA"/>
</dbReference>
<dbReference type="InterPro" id="IPR011078">
    <property type="entry name" value="PyrdxlP_homeostasis"/>
</dbReference>
<evidence type="ECO:0000313" key="6">
    <source>
        <dbReference type="Proteomes" id="UP001342826"/>
    </source>
</evidence>
<comment type="caution">
    <text evidence="5">The sequence shown here is derived from an EMBL/GenBank/DDBJ whole genome shotgun (WGS) entry which is preliminary data.</text>
</comment>
<organism evidence="5 6">
    <name type="scientific">Metabacillus fastidiosus</name>
    <dbReference type="NCBI Taxonomy" id="1458"/>
    <lineage>
        <taxon>Bacteria</taxon>
        <taxon>Bacillati</taxon>
        <taxon>Bacillota</taxon>
        <taxon>Bacilli</taxon>
        <taxon>Bacillales</taxon>
        <taxon>Bacillaceae</taxon>
        <taxon>Metabacillus</taxon>
    </lineage>
</organism>
<comment type="similarity">
    <text evidence="2 3">Belongs to the pyridoxal phosphate-binding protein YggS/PROSC family.</text>
</comment>
<dbReference type="InterPro" id="IPR029066">
    <property type="entry name" value="PLP-binding_barrel"/>
</dbReference>
<dbReference type="PROSITE" id="PS01211">
    <property type="entry name" value="UPF0001"/>
    <property type="match status" value="1"/>
</dbReference>
<dbReference type="PANTHER" id="PTHR10146">
    <property type="entry name" value="PROLINE SYNTHETASE CO-TRANSCRIBED BACTERIAL HOMOLOG PROTEIN"/>
    <property type="match status" value="1"/>
</dbReference>
<dbReference type="Proteomes" id="UP001342826">
    <property type="component" value="Unassembled WGS sequence"/>
</dbReference>
<dbReference type="SUPFAM" id="SSF51419">
    <property type="entry name" value="PLP-binding barrel"/>
    <property type="match status" value="1"/>
</dbReference>
<reference evidence="5 6" key="1">
    <citation type="submission" date="2023-03" db="EMBL/GenBank/DDBJ databases">
        <title>Bacillus Genome Sequencing.</title>
        <authorList>
            <person name="Dunlap C."/>
        </authorList>
    </citation>
    <scope>NUCLEOTIDE SEQUENCE [LARGE SCALE GENOMIC DNA]</scope>
    <source>
        <strain evidence="5 6">NRS-1717</strain>
    </source>
</reference>
<evidence type="ECO:0000256" key="2">
    <source>
        <dbReference type="HAMAP-Rule" id="MF_02087"/>
    </source>
</evidence>
<dbReference type="PIRSF" id="PIRSF004848">
    <property type="entry name" value="YBL036c_PLPDEIII"/>
    <property type="match status" value="1"/>
</dbReference>